<proteinExistence type="predicted"/>
<reference evidence="1 2" key="1">
    <citation type="journal article" date="2015" name="Nature">
        <title>rRNA introns, odd ribosomes, and small enigmatic genomes across a large radiation of phyla.</title>
        <authorList>
            <person name="Brown C.T."/>
            <person name="Hug L.A."/>
            <person name="Thomas B.C."/>
            <person name="Sharon I."/>
            <person name="Castelle C.J."/>
            <person name="Singh A."/>
            <person name="Wilkins M.J."/>
            <person name="Williams K.H."/>
            <person name="Banfield J.F."/>
        </authorList>
    </citation>
    <scope>NUCLEOTIDE SEQUENCE [LARGE SCALE GENOMIC DNA]</scope>
</reference>
<protein>
    <submittedName>
        <fullName evidence="1">Uncharacterized protein</fullName>
    </submittedName>
</protein>
<sequence>MTEKPSLPEQEPDLERKVIEMLRTRSPQDPETRTLLNELIAKKESECGPDIDDQLKLDLWRSRLYESAGFLGYALEILEDLAKNIGDSGSEEVRRKILEQLGRVRNIYFSKV</sequence>
<name>A0A0G1F514_9BACT</name>
<evidence type="ECO:0000313" key="1">
    <source>
        <dbReference type="EMBL" id="KKS81978.1"/>
    </source>
</evidence>
<gene>
    <name evidence="1" type="ORF">UV58_C0014G0024</name>
</gene>
<organism evidence="1 2">
    <name type="scientific">Candidatus Wolfebacteria bacterium GW2011_GWC1_43_10</name>
    <dbReference type="NCBI Taxonomy" id="1619011"/>
    <lineage>
        <taxon>Bacteria</taxon>
        <taxon>Candidatus Wolfeibacteriota</taxon>
    </lineage>
</organism>
<accession>A0A0G1F514</accession>
<dbReference type="AlphaFoldDB" id="A0A0G1F514"/>
<dbReference type="Proteomes" id="UP000034810">
    <property type="component" value="Unassembled WGS sequence"/>
</dbReference>
<evidence type="ECO:0000313" key="2">
    <source>
        <dbReference type="Proteomes" id="UP000034810"/>
    </source>
</evidence>
<comment type="caution">
    <text evidence="1">The sequence shown here is derived from an EMBL/GenBank/DDBJ whole genome shotgun (WGS) entry which is preliminary data.</text>
</comment>
<dbReference type="EMBL" id="LCFA01000014">
    <property type="protein sequence ID" value="KKS81978.1"/>
    <property type="molecule type" value="Genomic_DNA"/>
</dbReference>